<accession>A0AA40DWU1</accession>
<dbReference type="AlphaFoldDB" id="A0AA40DWU1"/>
<feature type="non-terminal residue" evidence="1">
    <location>
        <position position="102"/>
    </location>
</feature>
<dbReference type="Proteomes" id="UP001172159">
    <property type="component" value="Unassembled WGS sequence"/>
</dbReference>
<organism evidence="1 2">
    <name type="scientific">Apiosordaria backusii</name>
    <dbReference type="NCBI Taxonomy" id="314023"/>
    <lineage>
        <taxon>Eukaryota</taxon>
        <taxon>Fungi</taxon>
        <taxon>Dikarya</taxon>
        <taxon>Ascomycota</taxon>
        <taxon>Pezizomycotina</taxon>
        <taxon>Sordariomycetes</taxon>
        <taxon>Sordariomycetidae</taxon>
        <taxon>Sordariales</taxon>
        <taxon>Lasiosphaeriaceae</taxon>
        <taxon>Apiosordaria</taxon>
    </lineage>
</organism>
<sequence>LLKMWAGLKAAPNMHPSLLPLHELSKTVKRACLEQAVNANNMSARAIIAASIVKGLIAKISSLEQRRGSASDEVSGLIACLAKADNTDISIMRHLGKDVRHN</sequence>
<name>A0AA40DWU1_9PEZI</name>
<reference evidence="1" key="1">
    <citation type="submission" date="2023-06" db="EMBL/GenBank/DDBJ databases">
        <title>Genome-scale phylogeny and comparative genomics of the fungal order Sordariales.</title>
        <authorList>
            <consortium name="Lawrence Berkeley National Laboratory"/>
            <person name="Hensen N."/>
            <person name="Bonometti L."/>
            <person name="Westerberg I."/>
            <person name="Brannstrom I.O."/>
            <person name="Guillou S."/>
            <person name="Cros-Aarteil S."/>
            <person name="Calhoun S."/>
            <person name="Haridas S."/>
            <person name="Kuo A."/>
            <person name="Mondo S."/>
            <person name="Pangilinan J."/>
            <person name="Riley R."/>
            <person name="Labutti K."/>
            <person name="Andreopoulos B."/>
            <person name="Lipzen A."/>
            <person name="Chen C."/>
            <person name="Yanf M."/>
            <person name="Daum C."/>
            <person name="Ng V."/>
            <person name="Clum A."/>
            <person name="Steindorff A."/>
            <person name="Ohm R."/>
            <person name="Martin F."/>
            <person name="Silar P."/>
            <person name="Natvig D."/>
            <person name="Lalanne C."/>
            <person name="Gautier V."/>
            <person name="Ament-Velasquez S.L."/>
            <person name="Kruys A."/>
            <person name="Hutchinson M.I."/>
            <person name="Powell A.J."/>
            <person name="Barry K."/>
            <person name="Miller A.N."/>
            <person name="Grigoriev I.V."/>
            <person name="Debuchy R."/>
            <person name="Gladieux P."/>
            <person name="Thoren M.H."/>
            <person name="Johannesson H."/>
        </authorList>
    </citation>
    <scope>NUCLEOTIDE SEQUENCE</scope>
    <source>
        <strain evidence="1">CBS 540.89</strain>
    </source>
</reference>
<evidence type="ECO:0000313" key="1">
    <source>
        <dbReference type="EMBL" id="KAK0716527.1"/>
    </source>
</evidence>
<comment type="caution">
    <text evidence="1">The sequence shown here is derived from an EMBL/GenBank/DDBJ whole genome shotgun (WGS) entry which is preliminary data.</text>
</comment>
<dbReference type="EMBL" id="JAUKTV010000014">
    <property type="protein sequence ID" value="KAK0716527.1"/>
    <property type="molecule type" value="Genomic_DNA"/>
</dbReference>
<feature type="non-terminal residue" evidence="1">
    <location>
        <position position="1"/>
    </location>
</feature>
<keyword evidence="2" id="KW-1185">Reference proteome</keyword>
<protein>
    <submittedName>
        <fullName evidence="1">Uncharacterized protein</fullName>
    </submittedName>
</protein>
<evidence type="ECO:0000313" key="2">
    <source>
        <dbReference type="Proteomes" id="UP001172159"/>
    </source>
</evidence>
<proteinExistence type="predicted"/>
<gene>
    <name evidence="1" type="ORF">B0T21DRAFT_250815</name>
</gene>